<dbReference type="InterPro" id="IPR050817">
    <property type="entry name" value="DjlA_DnaK_co-chaperone"/>
</dbReference>
<dbReference type="InterPro" id="IPR018253">
    <property type="entry name" value="DnaJ_domain_CS"/>
</dbReference>
<dbReference type="Gene3D" id="1.10.287.110">
    <property type="entry name" value="DnaJ domain"/>
    <property type="match status" value="1"/>
</dbReference>
<evidence type="ECO:0000313" key="4">
    <source>
        <dbReference type="Proteomes" id="UP000747110"/>
    </source>
</evidence>
<dbReference type="Pfam" id="PF00226">
    <property type="entry name" value="DnaJ"/>
    <property type="match status" value="1"/>
</dbReference>
<dbReference type="SUPFAM" id="SSF46565">
    <property type="entry name" value="Chaperone J-domain"/>
    <property type="match status" value="1"/>
</dbReference>
<keyword evidence="4" id="KW-1185">Reference proteome</keyword>
<feature type="domain" description="J" evidence="2">
    <location>
        <begin position="569"/>
        <end position="637"/>
    </location>
</feature>
<dbReference type="PANTHER" id="PTHR24074">
    <property type="entry name" value="CO-CHAPERONE PROTEIN DJLA"/>
    <property type="match status" value="1"/>
</dbReference>
<feature type="region of interest" description="Disordered" evidence="1">
    <location>
        <begin position="595"/>
        <end position="638"/>
    </location>
</feature>
<dbReference type="InterPro" id="IPR001623">
    <property type="entry name" value="DnaJ_domain"/>
</dbReference>
<dbReference type="AlphaFoldDB" id="A0A8J4CLR1"/>
<organism evidence="3 4">
    <name type="scientific">Volvox reticuliferus</name>
    <dbReference type="NCBI Taxonomy" id="1737510"/>
    <lineage>
        <taxon>Eukaryota</taxon>
        <taxon>Viridiplantae</taxon>
        <taxon>Chlorophyta</taxon>
        <taxon>core chlorophytes</taxon>
        <taxon>Chlorophyceae</taxon>
        <taxon>CS clade</taxon>
        <taxon>Chlamydomonadales</taxon>
        <taxon>Volvocaceae</taxon>
        <taxon>Volvox</taxon>
    </lineage>
</organism>
<dbReference type="OrthoDB" id="543408at2759"/>
<evidence type="ECO:0000256" key="1">
    <source>
        <dbReference type="SAM" id="MobiDB-lite"/>
    </source>
</evidence>
<dbReference type="CDD" id="cd06257">
    <property type="entry name" value="DnaJ"/>
    <property type="match status" value="1"/>
</dbReference>
<dbReference type="InterPro" id="IPR036869">
    <property type="entry name" value="J_dom_sf"/>
</dbReference>
<dbReference type="PRINTS" id="PR00625">
    <property type="entry name" value="JDOMAIN"/>
</dbReference>
<evidence type="ECO:0000313" key="3">
    <source>
        <dbReference type="EMBL" id="GIL82657.1"/>
    </source>
</evidence>
<dbReference type="PROSITE" id="PS50076">
    <property type="entry name" value="DNAJ_2"/>
    <property type="match status" value="1"/>
</dbReference>
<sequence length="638" mass="71463">RIYRIFLSNQHFARLLHITIRCSWTDAKLMQLSHAVFSAVRSGNEALPLLSQLVLHCRWEAFFQLSSLRSDSRFIHTYSTSSNTSFLVCLAGWSLPPRFPTTPSAPSVISSLSNPFYVKPTLWTSTSANLFTRHLSSSSSSSSSGPDSGTSNGPHELLASKCRVLPFSLSREDAAREWQRHHEGFFTSQPASATIVKASLLPFWCISTEAHVTLHSAQIGRDYIASRYNPMTRRYEPRWETMWHTVVPNWRYSRRWSTETEETQVYGGSKYRNDPALARMRPGEYVRQAQTYNEYLRRAAEQEQPDRMVPFRLGPAEAVEAARQAVRESELRNAEQQLLRTYGGSRVQLVSLDVQLAGLTATPVFSPVFVFKTRVRGTSMRTYVAGFRGGMTSGPVFPNAMRVAATAAAVAPVALLATGALGGASWSAALLLGVCLPYLLAYGAASLWPELHSSFLRLRARLQRPLPDAAHEEQERWWRYEWVRQDTDDSQGYSYSDDGTYSHSYRRGGGFDFGGFARGNGHAGQRQDRKDSSGGYGWWQQQQQQEQHQQQAGGGSGSTRAEAGSDPKGYYRILGVTPNSSTEEIQAAFRAAALKWHPDRQPDPARKAESTRQFQAAQEAYSVLRDPNRRSSYDRGAV</sequence>
<proteinExistence type="predicted"/>
<name>A0A8J4CLR1_9CHLO</name>
<feature type="compositionally biased region" description="Basic and acidic residues" evidence="1">
    <location>
        <begin position="596"/>
        <end position="610"/>
    </location>
</feature>
<feature type="compositionally biased region" description="Low complexity" evidence="1">
    <location>
        <begin position="538"/>
        <end position="551"/>
    </location>
</feature>
<gene>
    <name evidence="3" type="ORF">Vretifemale_11574</name>
</gene>
<dbReference type="EMBL" id="BNCP01000025">
    <property type="protein sequence ID" value="GIL82657.1"/>
    <property type="molecule type" value="Genomic_DNA"/>
</dbReference>
<feature type="compositionally biased region" description="Basic and acidic residues" evidence="1">
    <location>
        <begin position="626"/>
        <end position="638"/>
    </location>
</feature>
<dbReference type="PROSITE" id="PS00636">
    <property type="entry name" value="DNAJ_1"/>
    <property type="match status" value="1"/>
</dbReference>
<dbReference type="SMART" id="SM00271">
    <property type="entry name" value="DnaJ"/>
    <property type="match status" value="1"/>
</dbReference>
<dbReference type="Proteomes" id="UP000747110">
    <property type="component" value="Unassembled WGS sequence"/>
</dbReference>
<evidence type="ECO:0000259" key="2">
    <source>
        <dbReference type="PROSITE" id="PS50076"/>
    </source>
</evidence>
<accession>A0A8J4CLR1</accession>
<comment type="caution">
    <text evidence="3">The sequence shown here is derived from an EMBL/GenBank/DDBJ whole genome shotgun (WGS) entry which is preliminary data.</text>
</comment>
<reference evidence="3" key="1">
    <citation type="journal article" date="2021" name="Proc. Natl. Acad. Sci. U.S.A.">
        <title>Three genomes in the algal genus Volvox reveal the fate of a haploid sex-determining region after a transition to homothallism.</title>
        <authorList>
            <person name="Yamamoto K."/>
            <person name="Hamaji T."/>
            <person name="Kawai-Toyooka H."/>
            <person name="Matsuzaki R."/>
            <person name="Takahashi F."/>
            <person name="Nishimura Y."/>
            <person name="Kawachi M."/>
            <person name="Noguchi H."/>
            <person name="Minakuchi Y."/>
            <person name="Umen J.G."/>
            <person name="Toyoda A."/>
            <person name="Nozaki H."/>
        </authorList>
    </citation>
    <scope>NUCLEOTIDE SEQUENCE</scope>
    <source>
        <strain evidence="3">NIES-3786</strain>
    </source>
</reference>
<protein>
    <recommendedName>
        <fullName evidence="2">J domain-containing protein</fullName>
    </recommendedName>
</protein>
<feature type="region of interest" description="Disordered" evidence="1">
    <location>
        <begin position="516"/>
        <end position="570"/>
    </location>
</feature>
<feature type="non-terminal residue" evidence="3">
    <location>
        <position position="1"/>
    </location>
</feature>